<protein>
    <submittedName>
        <fullName evidence="5">Uncharacterized protein</fullName>
    </submittedName>
</protein>
<organism evidence="5 6">
    <name type="scientific">Serendipita vermifera MAFF 305830</name>
    <dbReference type="NCBI Taxonomy" id="933852"/>
    <lineage>
        <taxon>Eukaryota</taxon>
        <taxon>Fungi</taxon>
        <taxon>Dikarya</taxon>
        <taxon>Basidiomycota</taxon>
        <taxon>Agaricomycotina</taxon>
        <taxon>Agaricomycetes</taxon>
        <taxon>Sebacinales</taxon>
        <taxon>Serendipitaceae</taxon>
        <taxon>Serendipita</taxon>
    </lineage>
</organism>
<dbReference type="PANTHER" id="PTHR22767">
    <property type="entry name" value="N-TERMINAL ACETYLTRANSFERASE-RELATED"/>
    <property type="match status" value="1"/>
</dbReference>
<dbReference type="Pfam" id="PF13181">
    <property type="entry name" value="TPR_8"/>
    <property type="match status" value="1"/>
</dbReference>
<name>A0A0C3AHD7_SERVB</name>
<feature type="region of interest" description="Disordered" evidence="4">
    <location>
        <begin position="586"/>
        <end position="605"/>
    </location>
</feature>
<reference evidence="6" key="2">
    <citation type="submission" date="2015-01" db="EMBL/GenBank/DDBJ databases">
        <title>Evolutionary Origins and Diversification of the Mycorrhizal Mutualists.</title>
        <authorList>
            <consortium name="DOE Joint Genome Institute"/>
            <consortium name="Mycorrhizal Genomics Consortium"/>
            <person name="Kohler A."/>
            <person name="Kuo A."/>
            <person name="Nagy L.G."/>
            <person name="Floudas D."/>
            <person name="Copeland A."/>
            <person name="Barry K.W."/>
            <person name="Cichocki N."/>
            <person name="Veneault-Fourrey C."/>
            <person name="LaButti K."/>
            <person name="Lindquist E.A."/>
            <person name="Lipzen A."/>
            <person name="Lundell T."/>
            <person name="Morin E."/>
            <person name="Murat C."/>
            <person name="Riley R."/>
            <person name="Ohm R."/>
            <person name="Sun H."/>
            <person name="Tunlid A."/>
            <person name="Henrissat B."/>
            <person name="Grigoriev I.V."/>
            <person name="Hibbett D.S."/>
            <person name="Martin F."/>
        </authorList>
    </citation>
    <scope>NUCLEOTIDE SEQUENCE [LARGE SCALE GENOMIC DNA]</scope>
    <source>
        <strain evidence="6">MAFF 305830</strain>
    </source>
</reference>
<dbReference type="PROSITE" id="PS50005">
    <property type="entry name" value="TPR"/>
    <property type="match status" value="1"/>
</dbReference>
<keyword evidence="2 3" id="KW-0802">TPR repeat</keyword>
<dbReference type="SUPFAM" id="SSF48452">
    <property type="entry name" value="TPR-like"/>
    <property type="match status" value="2"/>
</dbReference>
<evidence type="ECO:0000256" key="1">
    <source>
        <dbReference type="ARBA" id="ARBA00022737"/>
    </source>
</evidence>
<keyword evidence="6" id="KW-1185">Reference proteome</keyword>
<dbReference type="SMART" id="SM00028">
    <property type="entry name" value="TPR"/>
    <property type="match status" value="4"/>
</dbReference>
<evidence type="ECO:0000256" key="2">
    <source>
        <dbReference type="ARBA" id="ARBA00022803"/>
    </source>
</evidence>
<dbReference type="STRING" id="933852.A0A0C3AHD7"/>
<gene>
    <name evidence="5" type="ORF">M408DRAFT_331983</name>
</gene>
<sequence length="867" mass="97532">MPPKKAAPLPAKEAALFKTLLAQYEARQLKKAIKTADQILKKAGTHGETISMKGLVLTYQGKREEGLELVKKGVALDLSSHICWHVYGLVHKQEKNYGEALKCYSQALKFDATNMNILRDAATLQAQLRMFDTLEQTRLTILKLRMSLRQNWVALAVAYALNSNWAACQKLLEEFLVLAKSVPPYDPEFSELLLFYITALERNEQYQTALDKLVQAVESNQIVDRMRTSIIHPRLLKKLGRVEDATAYYKKLIARNPDCYESYQAYFEHLGLSLEGSSAEDAEKIISELETFAAEFPRALVPQRIILTVTKGEHFERVAKKYIHRALKKNLPSLFVDLKPLYKDQEKCQTIQTIVEDYKTELEAAQGSTGEDAESPTTYVWTLYYLGLHYSAIKDFVRANELLETAISHTPTLPELVMAKARNLKRAGDYVGAVASMDAARELDGQDRFLNTKCATYHLKAGDVEGAQNLLGMFTKKDAATPAKDLEDMQSFKFLLEDGVANMRNNHLAIALKRFISIDGIFLDMHEDQYDFHSYCIRRFTLNIYLDIIHWDDELRWNPIYIKAVVNACKIYLRLFDEPGLAAAQTAPVPKADEKKSKKQVKKERIKAAEEARRASLLDKEGDETNREKKDDDPDGHKAISVEDPIEQAAKLLQPFTARNHQNVDIWIMTYDVAIRRKKYLQALRALESVRAIDASHPQLHYRLIDLQVIVSTSDQDATSMEMTLLKEGIAKLAPGEQSPAAQNSQYLQANGSNADAILAAARASHRLGASTAEIEETAHLLLQQDVSVDHSLGLEALSLLEEIKSERASEFREGCRTKMPLSTVFLTAEQLAELRKEKQEANAATEAGQKAENGDALVIEPSGEQA</sequence>
<evidence type="ECO:0000256" key="4">
    <source>
        <dbReference type="SAM" id="MobiDB-lite"/>
    </source>
</evidence>
<dbReference type="AlphaFoldDB" id="A0A0C3AHD7"/>
<reference evidence="5 6" key="1">
    <citation type="submission" date="2014-04" db="EMBL/GenBank/DDBJ databases">
        <authorList>
            <consortium name="DOE Joint Genome Institute"/>
            <person name="Kuo A."/>
            <person name="Zuccaro A."/>
            <person name="Kohler A."/>
            <person name="Nagy L.G."/>
            <person name="Floudas D."/>
            <person name="Copeland A."/>
            <person name="Barry K.W."/>
            <person name="Cichocki N."/>
            <person name="Veneault-Fourrey C."/>
            <person name="LaButti K."/>
            <person name="Lindquist E.A."/>
            <person name="Lipzen A."/>
            <person name="Lundell T."/>
            <person name="Morin E."/>
            <person name="Murat C."/>
            <person name="Sun H."/>
            <person name="Tunlid A."/>
            <person name="Henrissat B."/>
            <person name="Grigoriev I.V."/>
            <person name="Hibbett D.S."/>
            <person name="Martin F."/>
            <person name="Nordberg H.P."/>
            <person name="Cantor M.N."/>
            <person name="Hua S.X."/>
        </authorList>
    </citation>
    <scope>NUCLEOTIDE SEQUENCE [LARGE SCALE GENOMIC DNA]</scope>
    <source>
        <strain evidence="5 6">MAFF 305830</strain>
    </source>
</reference>
<dbReference type="Gene3D" id="1.25.40.1010">
    <property type="match status" value="1"/>
</dbReference>
<accession>A0A0C3AHD7</accession>
<dbReference type="PIRSF" id="PIRSF000422">
    <property type="entry name" value="N-terminal-AcTrfase-A_aux_su"/>
    <property type="match status" value="1"/>
</dbReference>
<dbReference type="Pfam" id="PF12569">
    <property type="entry name" value="NatA_aux_su"/>
    <property type="match status" value="1"/>
</dbReference>
<evidence type="ECO:0000313" key="6">
    <source>
        <dbReference type="Proteomes" id="UP000054097"/>
    </source>
</evidence>
<dbReference type="EMBL" id="KN824328">
    <property type="protein sequence ID" value="KIM24065.1"/>
    <property type="molecule type" value="Genomic_DNA"/>
</dbReference>
<proteinExistence type="predicted"/>
<dbReference type="Proteomes" id="UP000054097">
    <property type="component" value="Unassembled WGS sequence"/>
</dbReference>
<dbReference type="GO" id="GO:0031415">
    <property type="term" value="C:NatA complex"/>
    <property type="evidence" value="ECO:0007669"/>
    <property type="project" value="TreeGrafter"/>
</dbReference>
<dbReference type="PANTHER" id="PTHR22767:SF2">
    <property type="entry name" value="N(ALPHA)-ACETYLTRANSFERASE 15_16, ISOFORM A"/>
    <property type="match status" value="1"/>
</dbReference>
<dbReference type="InterPro" id="IPR011990">
    <property type="entry name" value="TPR-like_helical_dom_sf"/>
</dbReference>
<evidence type="ECO:0000313" key="5">
    <source>
        <dbReference type="EMBL" id="KIM24065.1"/>
    </source>
</evidence>
<dbReference type="InterPro" id="IPR021183">
    <property type="entry name" value="NatA_aux_su"/>
</dbReference>
<feature type="region of interest" description="Disordered" evidence="4">
    <location>
        <begin position="617"/>
        <end position="640"/>
    </location>
</feature>
<dbReference type="Gene3D" id="1.25.40.1040">
    <property type="match status" value="1"/>
</dbReference>
<dbReference type="OrthoDB" id="10263032at2759"/>
<dbReference type="HOGENOM" id="CLU_006686_1_0_1"/>
<dbReference type="InterPro" id="IPR019734">
    <property type="entry name" value="TPR_rpt"/>
</dbReference>
<feature type="repeat" description="TPR" evidence="3">
    <location>
        <begin position="81"/>
        <end position="114"/>
    </location>
</feature>
<feature type="region of interest" description="Disordered" evidence="4">
    <location>
        <begin position="838"/>
        <end position="867"/>
    </location>
</feature>
<evidence type="ECO:0000256" key="3">
    <source>
        <dbReference type="PROSITE-ProRule" id="PRU00339"/>
    </source>
</evidence>
<keyword evidence="1" id="KW-0677">Repeat</keyword>